<proteinExistence type="predicted"/>
<name>A0ABC8R4J3_9AQUA</name>
<protein>
    <submittedName>
        <fullName evidence="3">Uncharacterized protein</fullName>
    </submittedName>
</protein>
<dbReference type="EMBL" id="CAUOFW020000981">
    <property type="protein sequence ID" value="CAK9139703.1"/>
    <property type="molecule type" value="Genomic_DNA"/>
</dbReference>
<sequence length="815" mass="89831">MRSEKNQDKMKELELNDIFLETNKKEMKDEESELGFSCMGQDLDDLNSRLDFIVDLVCSSKEKCVGGYSSDGKLSDIGGIGNLTEECMQITPPEVEGNGSKNGEILNESGRRGQSSVAVGIHANTEKSNGSISKSKLAVNSSRRGKVFKSPSSFSYRRLLPFLTNIANDNSSVPKIEIVDAGFPCKVQNINHINPKLQSIGENYCAVKEEDTCVHSSVREPLENEWIKKSDTLLPCDNHDLVTIGPRDIYLAQSGQNINAQDEQRSHEDDVLSNKADDSIEVCLQMTPPDADIFSNPEVDDSRTCEEGNDLQAKGSIIGKPSNGSISRNDGSASESCVRVLRNHSALKNKLVLNPCSRLKVFRTPSSVSYRRLLPFLMDMAKDGSCTPKTRQCPKSEKGLEENPKSPLIISPHQETHMNKSGTESFCREHHTADKEENMQTAALTSTDDCCDDTNLSFPIAVLTSPSGSPNTDELNLASSAEPHMPLDSRVEGASPLGEVKTDSPEKLEGGSSQDNLGYGSGANLSAAMLCSFVNLETLHGTVDAEVSPHDSINTKMGPIGMWTDCHKDDGNLVKTVSLKQVTKDDPRLEPECSHDVVIDGHETNHSVMTLCSVVNHETFKRKCNTEISQNGPVNTAIEPTAMQTDCTEDNRKLVKTVGLNQNPFQIEASDLPTDITRGILKRNRQGCRGLCNCLNCASFRLHAEKAFEFSRNQMQDAEEVVVELIKELAYLRNVFEKSAADASNFMVVTFNQVKEACGKALKTEQRARMRLSQMNDELNVHCRLTRLQRPRVTFASNAEKKFIQEADLPSSLRK</sequence>
<feature type="region of interest" description="Disordered" evidence="2">
    <location>
        <begin position="464"/>
        <end position="515"/>
    </location>
</feature>
<feature type="coiled-coil region" evidence="1">
    <location>
        <begin position="708"/>
        <end position="735"/>
    </location>
</feature>
<evidence type="ECO:0000256" key="2">
    <source>
        <dbReference type="SAM" id="MobiDB-lite"/>
    </source>
</evidence>
<evidence type="ECO:0000313" key="3">
    <source>
        <dbReference type="EMBL" id="CAK9139703.1"/>
    </source>
</evidence>
<organism evidence="3 4">
    <name type="scientific">Ilex paraguariensis</name>
    <name type="common">yerba mate</name>
    <dbReference type="NCBI Taxonomy" id="185542"/>
    <lineage>
        <taxon>Eukaryota</taxon>
        <taxon>Viridiplantae</taxon>
        <taxon>Streptophyta</taxon>
        <taxon>Embryophyta</taxon>
        <taxon>Tracheophyta</taxon>
        <taxon>Spermatophyta</taxon>
        <taxon>Magnoliopsida</taxon>
        <taxon>eudicotyledons</taxon>
        <taxon>Gunneridae</taxon>
        <taxon>Pentapetalae</taxon>
        <taxon>asterids</taxon>
        <taxon>campanulids</taxon>
        <taxon>Aquifoliales</taxon>
        <taxon>Aquifoliaceae</taxon>
        <taxon>Ilex</taxon>
    </lineage>
</organism>
<gene>
    <name evidence="3" type="ORF">ILEXP_LOCUS7103</name>
</gene>
<feature type="compositionally biased region" description="Basic and acidic residues" evidence="2">
    <location>
        <begin position="500"/>
        <end position="509"/>
    </location>
</feature>
<evidence type="ECO:0000256" key="1">
    <source>
        <dbReference type="SAM" id="Coils"/>
    </source>
</evidence>
<feature type="compositionally biased region" description="Polar residues" evidence="2">
    <location>
        <begin position="464"/>
        <end position="479"/>
    </location>
</feature>
<accession>A0ABC8R4J3</accession>
<dbReference type="PANTHER" id="PTHR34461">
    <property type="entry name" value="EXPRESSED PROTEIN"/>
    <property type="match status" value="1"/>
</dbReference>
<dbReference type="PANTHER" id="PTHR34461:SF4">
    <property type="entry name" value="OS01G0101800 PROTEIN"/>
    <property type="match status" value="1"/>
</dbReference>
<reference evidence="3 4" key="1">
    <citation type="submission" date="2024-02" db="EMBL/GenBank/DDBJ databases">
        <authorList>
            <person name="Vignale AGUSTIN F."/>
            <person name="Sosa J E."/>
            <person name="Modenutti C."/>
        </authorList>
    </citation>
    <scope>NUCLEOTIDE SEQUENCE [LARGE SCALE GENOMIC DNA]</scope>
</reference>
<evidence type="ECO:0000313" key="4">
    <source>
        <dbReference type="Proteomes" id="UP001642360"/>
    </source>
</evidence>
<dbReference type="Proteomes" id="UP001642360">
    <property type="component" value="Unassembled WGS sequence"/>
</dbReference>
<feature type="compositionally biased region" description="Basic and acidic residues" evidence="2">
    <location>
        <begin position="394"/>
        <end position="404"/>
    </location>
</feature>
<keyword evidence="1" id="KW-0175">Coiled coil</keyword>
<feature type="region of interest" description="Disordered" evidence="2">
    <location>
        <begin position="385"/>
        <end position="410"/>
    </location>
</feature>
<dbReference type="AlphaFoldDB" id="A0ABC8R4J3"/>
<comment type="caution">
    <text evidence="3">The sequence shown here is derived from an EMBL/GenBank/DDBJ whole genome shotgun (WGS) entry which is preliminary data.</text>
</comment>
<keyword evidence="4" id="KW-1185">Reference proteome</keyword>